<feature type="region of interest" description="Disordered" evidence="1">
    <location>
        <begin position="714"/>
        <end position="739"/>
    </location>
</feature>
<feature type="region of interest" description="Disordered" evidence="1">
    <location>
        <begin position="149"/>
        <end position="197"/>
    </location>
</feature>
<feature type="compositionally biased region" description="Polar residues" evidence="1">
    <location>
        <begin position="673"/>
        <end position="686"/>
    </location>
</feature>
<comment type="caution">
    <text evidence="2">The sequence shown here is derived from an EMBL/GenBank/DDBJ whole genome shotgun (WGS) entry which is preliminary data.</text>
</comment>
<evidence type="ECO:0000256" key="1">
    <source>
        <dbReference type="SAM" id="MobiDB-lite"/>
    </source>
</evidence>
<feature type="region of interest" description="Disordered" evidence="1">
    <location>
        <begin position="673"/>
        <end position="696"/>
    </location>
</feature>
<dbReference type="AlphaFoldDB" id="A0A482VQW3"/>
<feature type="compositionally biased region" description="Basic and acidic residues" evidence="1">
    <location>
        <begin position="326"/>
        <end position="336"/>
    </location>
</feature>
<sequence>MDGFLKWHTGTETLEQKKYKQLVGRLEAGRHKLTPIVDDIILSAVEGIQKGDNKFLNDYVLTVEQYQDVIWASQILKEIEYQYKTESKIRKWPNTDVIVNNVSVDYKNRMTSARGKSIVIDETDIVQLLELYEQMGEVIQKIIEEANQQNENARDKSRHHVRSAMNIKPSEKNVVGSSGELNKKHSRPTTDSDSDKCEEGTNVFVKIQCISDPSEVERDEQSVLPTDCDRQSTPHYHIRLGGEPVTLKVNQNNVEEGAVYCINTGTNKEDNDIKIVIKQCPECFSTVIGSTSKIRGMLGESHESITLHGKGPRDPNDMAYSSDETDSFKGDKRPEGSKLAFGRSNSTCPCHKPSSCRCHESERIRINIIGGPCPCDDNICLQNKTQSSSSNSTKMDVLIDAENVDKSTVKFNGKKESSVIKPTKKKSLIPLMRKRICSSMEFDVTTVHTRLRDQEIEHTNPHIVVELKKMGVDHLLRACRPAKCCRKAILNERQRTALPYCVSLKSLPLLGNDIQVIEQSYDMSVKKIKNSLDLTQNHKDALAYYVSLGRDDFRPNINFPWVIPVYDVRLDEVKNRSTHNDRFFILKKSIAPDESKSMSLIDGDLVWGQSLPLVPQNYKAYYNYSNVKSIKSKDHSPNGSRASTFPSQPPQTSPRTSSISEIPLEDLLYLNNRSGQNTASSSPTSGDSEDPYVPWGPFLVSESSLPTLQEVAQKKEVGQLEAPKEATQRKKDTTKDEPTTCASKPKCVDNLCKTCKSKACETIKKKSCGQGIVIDITKTKSNGNNIIVEAEGHCNKEICELYKNKALVPDNANSSKEKDPCDKRLMFTAKDNIQIVIKNKKIS</sequence>
<organism evidence="2 3">
    <name type="scientific">Asbolus verrucosus</name>
    <name type="common">Desert ironclad beetle</name>
    <dbReference type="NCBI Taxonomy" id="1661398"/>
    <lineage>
        <taxon>Eukaryota</taxon>
        <taxon>Metazoa</taxon>
        <taxon>Ecdysozoa</taxon>
        <taxon>Arthropoda</taxon>
        <taxon>Hexapoda</taxon>
        <taxon>Insecta</taxon>
        <taxon>Pterygota</taxon>
        <taxon>Neoptera</taxon>
        <taxon>Endopterygota</taxon>
        <taxon>Coleoptera</taxon>
        <taxon>Polyphaga</taxon>
        <taxon>Cucujiformia</taxon>
        <taxon>Tenebrionidae</taxon>
        <taxon>Pimeliinae</taxon>
        <taxon>Asbolus</taxon>
    </lineage>
</organism>
<feature type="compositionally biased region" description="Basic and acidic residues" evidence="1">
    <location>
        <begin position="714"/>
        <end position="738"/>
    </location>
</feature>
<evidence type="ECO:0000313" key="3">
    <source>
        <dbReference type="Proteomes" id="UP000292052"/>
    </source>
</evidence>
<feature type="compositionally biased region" description="Basic and acidic residues" evidence="1">
    <location>
        <begin position="188"/>
        <end position="197"/>
    </location>
</feature>
<keyword evidence="3" id="KW-1185">Reference proteome</keyword>
<dbReference type="Proteomes" id="UP000292052">
    <property type="component" value="Unassembled WGS sequence"/>
</dbReference>
<accession>A0A482VQW3</accession>
<protein>
    <submittedName>
        <fullName evidence="2">Uncharacterized protein</fullName>
    </submittedName>
</protein>
<gene>
    <name evidence="2" type="ORF">BDFB_005298</name>
</gene>
<name>A0A482VQW3_ASBVE</name>
<dbReference type="OrthoDB" id="6768322at2759"/>
<feature type="region of interest" description="Disordered" evidence="1">
    <location>
        <begin position="632"/>
        <end position="658"/>
    </location>
</feature>
<reference evidence="2 3" key="1">
    <citation type="submission" date="2017-03" db="EMBL/GenBank/DDBJ databases">
        <title>Genome of the blue death feigning beetle - Asbolus verrucosus.</title>
        <authorList>
            <person name="Rider S.D."/>
        </authorList>
    </citation>
    <scope>NUCLEOTIDE SEQUENCE [LARGE SCALE GENOMIC DNA]</scope>
    <source>
        <strain evidence="2">Butters</strain>
        <tissue evidence="2">Head and leg muscle</tissue>
    </source>
</reference>
<feature type="non-terminal residue" evidence="2">
    <location>
        <position position="843"/>
    </location>
</feature>
<feature type="region of interest" description="Disordered" evidence="1">
    <location>
        <begin position="304"/>
        <end position="353"/>
    </location>
</feature>
<proteinExistence type="predicted"/>
<dbReference type="EMBL" id="QDEB01071860">
    <property type="protein sequence ID" value="RZC35341.1"/>
    <property type="molecule type" value="Genomic_DNA"/>
</dbReference>
<evidence type="ECO:0000313" key="2">
    <source>
        <dbReference type="EMBL" id="RZC35341.1"/>
    </source>
</evidence>
<feature type="compositionally biased region" description="Basic and acidic residues" evidence="1">
    <location>
        <begin position="304"/>
        <end position="316"/>
    </location>
</feature>